<dbReference type="EMBL" id="AK221289">
    <property type="protein sequence ID" value="BAD94006.1"/>
    <property type="molecule type" value="mRNA"/>
</dbReference>
<reference evidence="1" key="1">
    <citation type="submission" date="2005-03" db="EMBL/GenBank/DDBJ databases">
        <title>Large-scale analysis of RIKEN Arabidopsis full-length (RAFL) cDNAs.</title>
        <authorList>
            <person name="Totoki Y."/>
            <person name="Seki M."/>
            <person name="Ishida J."/>
            <person name="Nakajima M."/>
            <person name="Enju A."/>
            <person name="Kamiya A."/>
            <person name="Narusaka M."/>
            <person name="Shin-i T."/>
            <person name="Nakagawa M."/>
            <person name="Sakamoto N."/>
            <person name="Oishi K."/>
            <person name="Kohara Y."/>
            <person name="Kobayashi M."/>
            <person name="Toyoda A."/>
            <person name="Sakaki Y."/>
            <person name="Sakurai T."/>
            <person name="Iida K."/>
            <person name="Akiyama K."/>
            <person name="Satou M."/>
            <person name="Toyoda T."/>
            <person name="Konagaya A."/>
            <person name="Carninci P."/>
            <person name="Kawai J."/>
            <person name="Hayashizaki Y."/>
            <person name="Shinozaki K."/>
        </authorList>
    </citation>
    <scope>NUCLEOTIDE SEQUENCE</scope>
</reference>
<accession>Q56YN2</accession>
<dbReference type="AlphaFoldDB" id="Q56YN2"/>
<organism evidence="1">
    <name type="scientific">Arabidopsis thaliana</name>
    <name type="common">Mouse-ear cress</name>
    <dbReference type="NCBI Taxonomy" id="3702"/>
    <lineage>
        <taxon>Eukaryota</taxon>
        <taxon>Viridiplantae</taxon>
        <taxon>Streptophyta</taxon>
        <taxon>Embryophyta</taxon>
        <taxon>Tracheophyta</taxon>
        <taxon>Spermatophyta</taxon>
        <taxon>Magnoliopsida</taxon>
        <taxon>eudicotyledons</taxon>
        <taxon>Gunneridae</taxon>
        <taxon>Pentapetalae</taxon>
        <taxon>rosids</taxon>
        <taxon>malvids</taxon>
        <taxon>Brassicales</taxon>
        <taxon>Brassicaceae</taxon>
        <taxon>Camelineae</taxon>
        <taxon>Arabidopsis</taxon>
    </lineage>
</organism>
<name>Q56YN2_ARATH</name>
<protein>
    <submittedName>
        <fullName evidence="1">Purine permease like protein</fullName>
    </submittedName>
</protein>
<proteinExistence type="evidence at transcript level"/>
<evidence type="ECO:0000313" key="1">
    <source>
        <dbReference type="EMBL" id="BAD94006.1"/>
    </source>
</evidence>
<gene>
    <name evidence="1" type="ordered locus">At1g28230</name>
</gene>
<sequence length="31" mass="3522">MARFLLRSHRDCVLCIITSFWCSDKCSASGD</sequence>